<dbReference type="Proteomes" id="UP001266357">
    <property type="component" value="Unassembled WGS sequence"/>
</dbReference>
<keyword evidence="3" id="KW-1185">Reference proteome</keyword>
<dbReference type="InterPro" id="IPR007553">
    <property type="entry name" value="2-thiour_desulf"/>
</dbReference>
<evidence type="ECO:0000259" key="1">
    <source>
        <dbReference type="Pfam" id="PF08349"/>
    </source>
</evidence>
<dbReference type="Pfam" id="PF08349">
    <property type="entry name" value="DUF1722"/>
    <property type="match status" value="1"/>
</dbReference>
<dbReference type="PANTHER" id="PTHR30087:SF0">
    <property type="entry name" value="INNER MEMBRANE PROTEIN"/>
    <property type="match status" value="1"/>
</dbReference>
<proteinExistence type="predicted"/>
<dbReference type="InterPro" id="IPR013560">
    <property type="entry name" value="DUF1722"/>
</dbReference>
<organism evidence="2 3">
    <name type="scientific">Thalassotalea castellviae</name>
    <dbReference type="NCBI Taxonomy" id="3075612"/>
    <lineage>
        <taxon>Bacteria</taxon>
        <taxon>Pseudomonadati</taxon>
        <taxon>Pseudomonadota</taxon>
        <taxon>Gammaproteobacteria</taxon>
        <taxon>Alteromonadales</taxon>
        <taxon>Colwelliaceae</taxon>
        <taxon>Thalassotalea</taxon>
    </lineage>
</organism>
<dbReference type="Pfam" id="PF04463">
    <property type="entry name" value="2-thiour_desulf"/>
    <property type="match status" value="1"/>
</dbReference>
<evidence type="ECO:0000313" key="3">
    <source>
        <dbReference type="Proteomes" id="UP001266357"/>
    </source>
</evidence>
<name>A0ABU3A3Y9_9GAMM</name>
<gene>
    <name evidence="2" type="ORF">RM573_08885</name>
</gene>
<dbReference type="InterPro" id="IPR017087">
    <property type="entry name" value="UCP037004"/>
</dbReference>
<dbReference type="EMBL" id="JAVRIF010000004">
    <property type="protein sequence ID" value="MDT0603706.1"/>
    <property type="molecule type" value="Genomic_DNA"/>
</dbReference>
<sequence>MAIIKTMNDELIKIKIGVSSCLLGENVRFDSGHKKNNYLVNVLSHYFEFSPFCPEVAIGLGIPREPIRLVNDNDVIKCVGTKNAEIDVTEQLVNVANEQQNWQQELSGYILKKDSPSCGMERVKVYKSSMPERNGIGIYARQLMTNFPHLPVEEEGRLNDLIIRENFIQRVYIYHRWQQLTASTFSMSDIQKFHAQHKYIYMSHDQLGLKALGRLLAEPASDIKLLAEEYLTQVMQLLKNKATKQSHSNTLQHIQGYLKNYISADDKQELNETIGQYRKGFLPLIVPITLLRHHFRKYPNEYIGDSFYLSPHPGELMLLNSL</sequence>
<evidence type="ECO:0000313" key="2">
    <source>
        <dbReference type="EMBL" id="MDT0603706.1"/>
    </source>
</evidence>
<feature type="domain" description="DUF1722" evidence="1">
    <location>
        <begin position="198"/>
        <end position="313"/>
    </location>
</feature>
<dbReference type="RefSeq" id="WP_311580438.1">
    <property type="nucleotide sequence ID" value="NZ_JAVRIF010000004.1"/>
</dbReference>
<comment type="caution">
    <text evidence="2">The sequence shown here is derived from an EMBL/GenBank/DDBJ whole genome shotgun (WGS) entry which is preliminary data.</text>
</comment>
<dbReference type="PIRSF" id="PIRSF037004">
    <property type="entry name" value="UCP037004"/>
    <property type="match status" value="1"/>
</dbReference>
<protein>
    <submittedName>
        <fullName evidence="2">DUF523 and DUF1722 domain-containing protein</fullName>
    </submittedName>
</protein>
<reference evidence="2 3" key="1">
    <citation type="submission" date="2023-09" db="EMBL/GenBank/DDBJ databases">
        <authorList>
            <person name="Rey-Velasco X."/>
        </authorList>
    </citation>
    <scope>NUCLEOTIDE SEQUENCE [LARGE SCALE GENOMIC DNA]</scope>
    <source>
        <strain evidence="2 3">W431</strain>
    </source>
</reference>
<dbReference type="PANTHER" id="PTHR30087">
    <property type="entry name" value="INNER MEMBRANE PROTEIN"/>
    <property type="match status" value="1"/>
</dbReference>
<accession>A0ABU3A3Y9</accession>